<comment type="caution">
    <text evidence="1">The sequence shown here is derived from an EMBL/GenBank/DDBJ whole genome shotgun (WGS) entry which is preliminary data.</text>
</comment>
<proteinExistence type="predicted"/>
<dbReference type="AlphaFoldDB" id="A0A8J5NPK7"/>
<dbReference type="Proteomes" id="UP000693942">
    <property type="component" value="Unassembled WGS sequence"/>
</dbReference>
<dbReference type="EMBL" id="JAELUR010000025">
    <property type="protein sequence ID" value="KAG7410296.1"/>
    <property type="molecule type" value="Genomic_DNA"/>
</dbReference>
<evidence type="ECO:0000313" key="2">
    <source>
        <dbReference type="Proteomes" id="UP000693942"/>
    </source>
</evidence>
<organism evidence="1 2">
    <name type="scientific">Fusarium oxysporum f. sp. raphani</name>
    <dbReference type="NCBI Taxonomy" id="96318"/>
    <lineage>
        <taxon>Eukaryota</taxon>
        <taxon>Fungi</taxon>
        <taxon>Dikarya</taxon>
        <taxon>Ascomycota</taxon>
        <taxon>Pezizomycotina</taxon>
        <taxon>Sordariomycetes</taxon>
        <taxon>Hypocreomycetidae</taxon>
        <taxon>Hypocreales</taxon>
        <taxon>Nectriaceae</taxon>
        <taxon>Fusarium</taxon>
        <taxon>Fusarium oxysporum species complex</taxon>
    </lineage>
</organism>
<gene>
    <name evidence="1" type="ORF">Forpi1262_v017617</name>
</gene>
<protein>
    <submittedName>
        <fullName evidence="1">Uncharacterized protein</fullName>
    </submittedName>
</protein>
<accession>A0A8J5NPK7</accession>
<sequence length="73" mass="8183">MPESACLYRIQEIPGKGLGHVAAAKLLKGTRTLSEAPLFELFREVMSMEHLRLDLARKLAALSENQRQAYLSL</sequence>
<name>A0A8J5NPK7_FUSOX</name>
<evidence type="ECO:0000313" key="1">
    <source>
        <dbReference type="EMBL" id="KAG7410296.1"/>
    </source>
</evidence>
<reference evidence="1" key="1">
    <citation type="submission" date="2021-04" db="EMBL/GenBank/DDBJ databases">
        <title>First draft genome resource for Brassicaceae pathogens Fusarium oxysporum f. sp. raphani and Fusarium oxysporum f. sp. rapae.</title>
        <authorList>
            <person name="Asai S."/>
        </authorList>
    </citation>
    <scope>NUCLEOTIDE SEQUENCE</scope>
    <source>
        <strain evidence="1">Tf1262</strain>
    </source>
</reference>